<feature type="compositionally biased region" description="Low complexity" evidence="1">
    <location>
        <begin position="765"/>
        <end position="775"/>
    </location>
</feature>
<feature type="compositionally biased region" description="Polar residues" evidence="1">
    <location>
        <begin position="776"/>
        <end position="785"/>
    </location>
</feature>
<evidence type="ECO:0008006" key="5">
    <source>
        <dbReference type="Google" id="ProtNLM"/>
    </source>
</evidence>
<feature type="region of interest" description="Disordered" evidence="1">
    <location>
        <begin position="548"/>
        <end position="574"/>
    </location>
</feature>
<feature type="region of interest" description="Disordered" evidence="1">
    <location>
        <begin position="634"/>
        <end position="682"/>
    </location>
</feature>
<dbReference type="Proteomes" id="UP000002669">
    <property type="component" value="Unassembled WGS sequence"/>
</dbReference>
<dbReference type="eggNOG" id="ENOG502SHV9">
    <property type="taxonomic scope" value="Eukaryota"/>
</dbReference>
<feature type="compositionally biased region" description="Polar residues" evidence="1">
    <location>
        <begin position="548"/>
        <end position="564"/>
    </location>
</feature>
<feature type="region of interest" description="Disordered" evidence="1">
    <location>
        <begin position="914"/>
        <end position="946"/>
    </location>
</feature>
<feature type="compositionally biased region" description="Polar residues" evidence="1">
    <location>
        <begin position="359"/>
        <end position="372"/>
    </location>
</feature>
<feature type="region of interest" description="Disordered" evidence="1">
    <location>
        <begin position="236"/>
        <end position="262"/>
    </location>
</feature>
<dbReference type="OrthoDB" id="10259622at2759"/>
<dbReference type="HOGENOM" id="CLU_004045_1_0_1"/>
<feature type="region of interest" description="Disordered" evidence="1">
    <location>
        <begin position="1"/>
        <end position="96"/>
    </location>
</feature>
<feature type="compositionally biased region" description="Polar residues" evidence="1">
    <location>
        <begin position="1"/>
        <end position="10"/>
    </location>
</feature>
<feature type="compositionally biased region" description="Basic and acidic residues" evidence="1">
    <location>
        <begin position="655"/>
        <end position="665"/>
    </location>
</feature>
<evidence type="ECO:0000313" key="4">
    <source>
        <dbReference type="Proteomes" id="UP000002669"/>
    </source>
</evidence>
<feature type="compositionally biased region" description="Pro residues" evidence="1">
    <location>
        <begin position="916"/>
        <end position="930"/>
    </location>
</feature>
<evidence type="ECO:0000256" key="2">
    <source>
        <dbReference type="SAM" id="Phobius"/>
    </source>
</evidence>
<dbReference type="GeneID" id="10027948"/>
<dbReference type="VEuPathDB" id="FungiDB:MGYG_05265"/>
<proteinExistence type="predicted"/>
<feature type="region of interest" description="Disordered" evidence="1">
    <location>
        <begin position="349"/>
        <end position="382"/>
    </location>
</feature>
<keyword evidence="2" id="KW-0472">Membrane</keyword>
<feature type="compositionally biased region" description="Polar residues" evidence="1">
    <location>
        <begin position="1059"/>
        <end position="1070"/>
    </location>
</feature>
<dbReference type="EMBL" id="DS989825">
    <property type="protein sequence ID" value="EFR02264.1"/>
    <property type="molecule type" value="Genomic_DNA"/>
</dbReference>
<sequence length="1337" mass="146480">MSNNPFTPSYGQRREGPKPAELQLPQIPTFPLSSPIHEELLTPFDDLDSSPDPSNPFTSPEDVKTETFSSNNPFLNPKGGLGGISKLKGRWGSVKQPTRVNVTNKATKPGLNLVTNFSSPGAQNRTYQWATQQQQQQQGDEDGLEHLSEVAETDGQSISMPRSLAKTDSKNLRIDTSQLRPRSRPVRVEKRQSARKGPTRLFQKPPSPEIAVSPSDRPIVIGVSVPLGSPAALAFSSDARSTPGRTTSIHSLRSHGNTPVTPTIVVTPACDERGWASRRIEEAVRPRPRPASSIYSTVTPLVRGAPKIEDIPPVPALPPPGAYAGHGIEDPFGTMEAISERRRRVLSSGTLFEEEDSPSRQISRPRSFSNKETSQKEGGLVASSSRFSLETISPRRRSEGWWNYLLSPLLSRSSTMTTINTLHRNGSHGEDESPPPLPELPRNARLQLAIPKRHDEPTLVNKEWREKQVSVFSPITPDTAIEKGSPSVKSPASGWRERLVSVFSPISPDSAGTSKEKRILSNVTEWPGMDHWYFQQEKAQMKADTGNLTINTNTKNMGNTSTSPKPHDNEQHRTSLCSAVTSQSIPFMMSDPSSHHASVSTGANYTSRNVSNNQSFASYVQGFTNTDSNANICRTDSRKDQNTSNPFFQQFVDSIRGEDSRRRSDSASTMIEEDEPDISPNVRHATATPIFHHIMPTMVGTRRPPTSTGPPATARTSVSSSVSGSSDSPEETPERPKNKLVGLGTIKRKTVPKYHAILPPDRQSPLESPGPLSPEAQATLNSGGIQMSDVPLPRRPDRTYLLPAINDFPRHPKVSPVIMQTPIIRQTPKIGITKNIKSKTEIRQKNVSRKEVVGEDGSFWRGQKCRCRKGCSGNKDCEGRKKRRKRWCIIIILILLFLIGLGVLLGVLLTRKPPGQSQPPPGSAPQPTPGQEPGQPMEDNRWLNLTGYPPIPTGVSTVAGPNSANVNSGCIAPTSMWSCALPKEMQDANSPFEADQPRFKIDIKFKNGTYGHSTTVADKGKRDVSAFSGLFALGNWARRQYPLERRDEFTPSPAPPSLEEQSFLGNTTDKTAAPFEGEETPFFVMLLDTAPPKGVPGAGNSARFRRRGPEGFPDLSKIIPPPALDTDGTAAPASLYPFSTSQPLRLYDRGLPTEHYGFYTYYDRSIFLESSRPIGDGKETGNIPSDLNGGSTKSAAKVRCTWSQTRFLIQIWTQPSKAGLELFSQSANPGPEPPSYAEDFRRPGSLPYPITITVDRHGGDPKKKLVYCYGLDVAGKPIPTKKKLQLEHRDVGGVLVNPAPGIFNISSTPQTEKRADLPGIDGGSGGCRCEWRNWLKA</sequence>
<organism evidence="4">
    <name type="scientific">Arthroderma gypseum (strain ATCC MYA-4604 / CBS 118893)</name>
    <name type="common">Microsporum gypseum</name>
    <dbReference type="NCBI Taxonomy" id="535722"/>
    <lineage>
        <taxon>Eukaryota</taxon>
        <taxon>Fungi</taxon>
        <taxon>Dikarya</taxon>
        <taxon>Ascomycota</taxon>
        <taxon>Pezizomycotina</taxon>
        <taxon>Eurotiomycetes</taxon>
        <taxon>Eurotiomycetidae</taxon>
        <taxon>Onygenales</taxon>
        <taxon>Arthrodermataceae</taxon>
        <taxon>Nannizzia</taxon>
    </lineage>
</organism>
<feature type="transmembrane region" description="Helical" evidence="2">
    <location>
        <begin position="887"/>
        <end position="909"/>
    </location>
</feature>
<dbReference type="OMA" id="SPWDRRI"/>
<protein>
    <recommendedName>
        <fullName evidence="5">Glycoprotease family protein</fullName>
    </recommendedName>
</protein>
<keyword evidence="4" id="KW-1185">Reference proteome</keyword>
<dbReference type="RefSeq" id="XP_003172675.1">
    <property type="nucleotide sequence ID" value="XM_003172627.1"/>
</dbReference>
<accession>E4UVD7</accession>
<reference evidence="4" key="1">
    <citation type="journal article" date="2012" name="MBio">
        <title>Comparative genome analysis of Trichophyton rubrum and related dermatophytes reveals candidate genes involved in infection.</title>
        <authorList>
            <person name="Martinez D.A."/>
            <person name="Oliver B.G."/>
            <person name="Graeser Y."/>
            <person name="Goldberg J.M."/>
            <person name="Li W."/>
            <person name="Martinez-Rossi N.M."/>
            <person name="Monod M."/>
            <person name="Shelest E."/>
            <person name="Barton R.C."/>
            <person name="Birch E."/>
            <person name="Brakhage A.A."/>
            <person name="Chen Z."/>
            <person name="Gurr S.J."/>
            <person name="Heiman D."/>
            <person name="Heitman J."/>
            <person name="Kosti I."/>
            <person name="Rossi A."/>
            <person name="Saif S."/>
            <person name="Samalova M."/>
            <person name="Saunders C.W."/>
            <person name="Shea T."/>
            <person name="Summerbell R.C."/>
            <person name="Xu J."/>
            <person name="Young S."/>
            <person name="Zeng Q."/>
            <person name="Birren B.W."/>
            <person name="Cuomo C.A."/>
            <person name="White T.C."/>
        </authorList>
    </citation>
    <scope>NUCLEOTIDE SEQUENCE [LARGE SCALE GENOMIC DNA]</scope>
    <source>
        <strain evidence="4">ATCC MYA-4604 / CBS 118893</strain>
    </source>
</reference>
<evidence type="ECO:0000313" key="3">
    <source>
        <dbReference type="EMBL" id="EFR02264.1"/>
    </source>
</evidence>
<feature type="region of interest" description="Disordered" evidence="1">
    <location>
        <begin position="1046"/>
        <end position="1071"/>
    </location>
</feature>
<feature type="region of interest" description="Disordered" evidence="1">
    <location>
        <begin position="694"/>
        <end position="792"/>
    </location>
</feature>
<name>E4UVD7_ARTGP</name>
<keyword evidence="2" id="KW-0812">Transmembrane</keyword>
<feature type="region of interest" description="Disordered" evidence="1">
    <location>
        <begin position="150"/>
        <end position="213"/>
    </location>
</feature>
<dbReference type="STRING" id="535722.E4UVD7"/>
<feature type="compositionally biased region" description="Low complexity" evidence="1">
    <location>
        <begin position="700"/>
        <end position="727"/>
    </location>
</feature>
<dbReference type="InParanoid" id="E4UVD7"/>
<evidence type="ECO:0000256" key="1">
    <source>
        <dbReference type="SAM" id="MobiDB-lite"/>
    </source>
</evidence>
<keyword evidence="2" id="KW-1133">Transmembrane helix</keyword>
<feature type="compositionally biased region" description="Polar residues" evidence="1">
    <location>
        <begin position="238"/>
        <end position="257"/>
    </location>
</feature>
<feature type="compositionally biased region" description="Polar residues" evidence="1">
    <location>
        <begin position="642"/>
        <end position="652"/>
    </location>
</feature>
<gene>
    <name evidence="3" type="ORF">MGYG_05265</name>
</gene>